<protein>
    <recommendedName>
        <fullName evidence="2">Response regulatory domain-containing protein</fullName>
    </recommendedName>
</protein>
<feature type="domain" description="Response regulatory" evidence="2">
    <location>
        <begin position="10"/>
        <end position="131"/>
    </location>
</feature>
<evidence type="ECO:0000313" key="4">
    <source>
        <dbReference type="Proteomes" id="UP000037755"/>
    </source>
</evidence>
<evidence type="ECO:0000259" key="2">
    <source>
        <dbReference type="PROSITE" id="PS50110"/>
    </source>
</evidence>
<dbReference type="InterPro" id="IPR001789">
    <property type="entry name" value="Sig_transdc_resp-reg_receiver"/>
</dbReference>
<feature type="modified residue" description="4-aspartylphosphate" evidence="1">
    <location>
        <position position="64"/>
    </location>
</feature>
<dbReference type="SMART" id="SM00448">
    <property type="entry name" value="REC"/>
    <property type="match status" value="1"/>
</dbReference>
<dbReference type="GO" id="GO:0000160">
    <property type="term" value="P:phosphorelay signal transduction system"/>
    <property type="evidence" value="ECO:0007669"/>
    <property type="project" value="InterPro"/>
</dbReference>
<accession>A0A0M8MIC6</accession>
<dbReference type="PATRIC" id="fig|1202724.3.peg.2682"/>
<evidence type="ECO:0000256" key="1">
    <source>
        <dbReference type="PROSITE-ProRule" id="PRU00169"/>
    </source>
</evidence>
<keyword evidence="1" id="KW-0597">Phosphoprotein</keyword>
<dbReference type="PROSITE" id="PS50110">
    <property type="entry name" value="RESPONSE_REGULATORY"/>
    <property type="match status" value="1"/>
</dbReference>
<dbReference type="EMBL" id="LIYD01000005">
    <property type="protein sequence ID" value="KOS06831.1"/>
    <property type="molecule type" value="Genomic_DNA"/>
</dbReference>
<gene>
    <name evidence="3" type="ORF">AM493_12945</name>
</gene>
<reference evidence="3 4" key="1">
    <citation type="submission" date="2015-08" db="EMBL/GenBank/DDBJ databases">
        <title>Whole genome sequence of Flavobacterium akiainvivens IK-1T, from decaying Wikstroemia oahuensis, an endemic Hawaiian shrub.</title>
        <authorList>
            <person name="Wan X."/>
            <person name="Hou S."/>
            <person name="Saito J."/>
            <person name="Donachie S."/>
        </authorList>
    </citation>
    <scope>NUCLEOTIDE SEQUENCE [LARGE SCALE GENOMIC DNA]</scope>
    <source>
        <strain evidence="3 4">IK-1</strain>
    </source>
</reference>
<dbReference type="AlphaFoldDB" id="A0A0M8MIC6"/>
<proteinExistence type="predicted"/>
<dbReference type="Pfam" id="PF00072">
    <property type="entry name" value="Response_reg"/>
    <property type="match status" value="1"/>
</dbReference>
<name>A0A0M8MIC6_9FLAO</name>
<comment type="caution">
    <text evidence="3">The sequence shown here is derived from an EMBL/GenBank/DDBJ whole genome shotgun (WGS) entry which is preliminary data.</text>
</comment>
<dbReference type="STRING" id="1202724.AM493_12945"/>
<dbReference type="InterPro" id="IPR052893">
    <property type="entry name" value="TCS_response_regulator"/>
</dbReference>
<keyword evidence="4" id="KW-1185">Reference proteome</keyword>
<dbReference type="Proteomes" id="UP000037755">
    <property type="component" value="Unassembled WGS sequence"/>
</dbReference>
<organism evidence="3 4">
    <name type="scientific">Flavobacterium akiainvivens</name>
    <dbReference type="NCBI Taxonomy" id="1202724"/>
    <lineage>
        <taxon>Bacteria</taxon>
        <taxon>Pseudomonadati</taxon>
        <taxon>Bacteroidota</taxon>
        <taxon>Flavobacteriia</taxon>
        <taxon>Flavobacteriales</taxon>
        <taxon>Flavobacteriaceae</taxon>
        <taxon>Flavobacterium</taxon>
    </lineage>
</organism>
<evidence type="ECO:0000313" key="3">
    <source>
        <dbReference type="EMBL" id="KOS06831.1"/>
    </source>
</evidence>
<sequence length="150" mass="16735">MALNTFFSKHIFLADDDAEDRDIFAEALAEVYSEAILTQADNGMKLMDLLNIPPQPMPDVIFLDLNMPGKSGYDCMAEIRACKNMNGFPVVIFTTSSMEDDIDHLFGLGANHYVSKPATFDKLKDVIRQVLNIDWSGKIAPTRQNFVLSA</sequence>
<dbReference type="PANTHER" id="PTHR44520">
    <property type="entry name" value="RESPONSE REGULATOR RCP1-RELATED"/>
    <property type="match status" value="1"/>
</dbReference>
<dbReference type="PANTHER" id="PTHR44520:SF2">
    <property type="entry name" value="RESPONSE REGULATOR RCP1"/>
    <property type="match status" value="1"/>
</dbReference>
<dbReference type="RefSeq" id="WP_054408453.1">
    <property type="nucleotide sequence ID" value="NZ_FOYA01000021.1"/>
</dbReference>
<dbReference type="InterPro" id="IPR011006">
    <property type="entry name" value="CheY-like_superfamily"/>
</dbReference>
<dbReference type="SUPFAM" id="SSF52172">
    <property type="entry name" value="CheY-like"/>
    <property type="match status" value="1"/>
</dbReference>
<dbReference type="OrthoDB" id="7631574at2"/>
<dbReference type="Gene3D" id="3.40.50.2300">
    <property type="match status" value="1"/>
</dbReference>